<keyword evidence="1 4" id="KW-0349">Heme</keyword>
<keyword evidence="3 4" id="KW-0408">Iron</keyword>
<organism evidence="7 8">
    <name type="scientific">Candidatus Sedimenticola endophacoides</name>
    <dbReference type="NCBI Taxonomy" id="2548426"/>
    <lineage>
        <taxon>Bacteria</taxon>
        <taxon>Pseudomonadati</taxon>
        <taxon>Pseudomonadota</taxon>
        <taxon>Gammaproteobacteria</taxon>
        <taxon>Chromatiales</taxon>
        <taxon>Sedimenticolaceae</taxon>
        <taxon>Sedimenticola</taxon>
    </lineage>
</organism>
<evidence type="ECO:0000256" key="5">
    <source>
        <dbReference type="SAM" id="SignalP"/>
    </source>
</evidence>
<reference evidence="7 8" key="1">
    <citation type="submission" date="2018-01" db="EMBL/GenBank/DDBJ databases">
        <title>Novel co-symbiosis in the lucinid bivalve Phacoides pectinatus.</title>
        <authorList>
            <person name="Lim S.J."/>
            <person name="Davis B.G."/>
            <person name="Gill D.E."/>
            <person name="Engel A.S."/>
            <person name="Anderson L.C."/>
            <person name="Campbell B.J."/>
        </authorList>
    </citation>
    <scope>NUCLEOTIDE SEQUENCE [LARGE SCALE GENOMIC DNA]</scope>
    <source>
        <strain evidence="7">N3_P5</strain>
    </source>
</reference>
<evidence type="ECO:0000256" key="3">
    <source>
        <dbReference type="ARBA" id="ARBA00023004"/>
    </source>
</evidence>
<dbReference type="InterPro" id="IPR009056">
    <property type="entry name" value="Cyt_c-like_dom"/>
</dbReference>
<comment type="caution">
    <text evidence="7">The sequence shown here is derived from an EMBL/GenBank/DDBJ whole genome shotgun (WGS) entry which is preliminary data.</text>
</comment>
<dbReference type="SUPFAM" id="SSF46626">
    <property type="entry name" value="Cytochrome c"/>
    <property type="match status" value="1"/>
</dbReference>
<dbReference type="Pfam" id="PF13442">
    <property type="entry name" value="Cytochrome_CBB3"/>
    <property type="match status" value="1"/>
</dbReference>
<dbReference type="EMBL" id="PQCO01000310">
    <property type="protein sequence ID" value="PUD98332.1"/>
    <property type="molecule type" value="Genomic_DNA"/>
</dbReference>
<dbReference type="GO" id="GO:0046872">
    <property type="term" value="F:metal ion binding"/>
    <property type="evidence" value="ECO:0007669"/>
    <property type="project" value="UniProtKB-KW"/>
</dbReference>
<dbReference type="InterPro" id="IPR030999">
    <property type="entry name" value="Thiosulf_SoxX"/>
</dbReference>
<evidence type="ECO:0000259" key="6">
    <source>
        <dbReference type="PROSITE" id="PS51007"/>
    </source>
</evidence>
<feature type="chain" id="PRO_5030148143" evidence="5">
    <location>
        <begin position="23"/>
        <end position="116"/>
    </location>
</feature>
<feature type="domain" description="Cytochrome c" evidence="6">
    <location>
        <begin position="27"/>
        <end position="116"/>
    </location>
</feature>
<dbReference type="GO" id="GO:0020037">
    <property type="term" value="F:heme binding"/>
    <property type="evidence" value="ECO:0007669"/>
    <property type="project" value="InterPro"/>
</dbReference>
<sequence length="116" mass="12363">MIGTAAGLTVLLAGTLAQPVAAADGVSAVTEGKVLSEDRKKGNCLACHMMGDGAYPGNIAPPLVAMQSRYPNKEKLRAQIWDATANNPDSPMPPFGKHRIVSDEELDKIVEYVWTL</sequence>
<dbReference type="InterPro" id="IPR036909">
    <property type="entry name" value="Cyt_c-like_dom_sf"/>
</dbReference>
<proteinExistence type="predicted"/>
<evidence type="ECO:0000313" key="8">
    <source>
        <dbReference type="Proteomes" id="UP000250928"/>
    </source>
</evidence>
<evidence type="ECO:0000313" key="7">
    <source>
        <dbReference type="EMBL" id="PUD98332.1"/>
    </source>
</evidence>
<feature type="signal peptide" evidence="5">
    <location>
        <begin position="1"/>
        <end position="22"/>
    </location>
</feature>
<name>A0A657PV12_9GAMM</name>
<dbReference type="GO" id="GO:0009055">
    <property type="term" value="F:electron transfer activity"/>
    <property type="evidence" value="ECO:0007669"/>
    <property type="project" value="InterPro"/>
</dbReference>
<dbReference type="Gene3D" id="1.10.760.10">
    <property type="entry name" value="Cytochrome c-like domain"/>
    <property type="match status" value="1"/>
</dbReference>
<evidence type="ECO:0000256" key="2">
    <source>
        <dbReference type="ARBA" id="ARBA00022723"/>
    </source>
</evidence>
<dbReference type="PROSITE" id="PS51007">
    <property type="entry name" value="CYTC"/>
    <property type="match status" value="1"/>
</dbReference>
<dbReference type="NCBIfam" id="TIGR04485">
    <property type="entry name" value="thiosulf_SoxX"/>
    <property type="match status" value="1"/>
</dbReference>
<keyword evidence="5" id="KW-0732">Signal</keyword>
<keyword evidence="2 4" id="KW-0479">Metal-binding</keyword>
<dbReference type="AlphaFoldDB" id="A0A657PV12"/>
<accession>A0A657PV12</accession>
<protein>
    <submittedName>
        <fullName evidence="7">Sulfur oxidation c-type cytochrome SoxX</fullName>
    </submittedName>
</protein>
<dbReference type="Proteomes" id="UP000250928">
    <property type="component" value="Unassembled WGS sequence"/>
</dbReference>
<evidence type="ECO:0000256" key="1">
    <source>
        <dbReference type="ARBA" id="ARBA00022617"/>
    </source>
</evidence>
<evidence type="ECO:0000256" key="4">
    <source>
        <dbReference type="PROSITE-ProRule" id="PRU00433"/>
    </source>
</evidence>
<gene>
    <name evidence="7" type="primary">soxX</name>
    <name evidence="7" type="ORF">C3L24_12905</name>
</gene>